<accession>A0ABP6ZGE7</accession>
<dbReference type="EMBL" id="BAAAZO010000003">
    <property type="protein sequence ID" value="GAA3607738.1"/>
    <property type="molecule type" value="Genomic_DNA"/>
</dbReference>
<organism evidence="5 6">
    <name type="scientific">Kineosporia mesophila</name>
    <dbReference type="NCBI Taxonomy" id="566012"/>
    <lineage>
        <taxon>Bacteria</taxon>
        <taxon>Bacillati</taxon>
        <taxon>Actinomycetota</taxon>
        <taxon>Actinomycetes</taxon>
        <taxon>Kineosporiales</taxon>
        <taxon>Kineosporiaceae</taxon>
        <taxon>Kineosporia</taxon>
    </lineage>
</organism>
<feature type="domain" description="IPT/TIG" evidence="4">
    <location>
        <begin position="344"/>
        <end position="431"/>
    </location>
</feature>
<dbReference type="InterPro" id="IPR013783">
    <property type="entry name" value="Ig-like_fold"/>
</dbReference>
<dbReference type="Proteomes" id="UP001501074">
    <property type="component" value="Unassembled WGS sequence"/>
</dbReference>
<evidence type="ECO:0000259" key="4">
    <source>
        <dbReference type="SMART" id="SM00429"/>
    </source>
</evidence>
<dbReference type="PANTHER" id="PTHR22625">
    <property type="entry name" value="PLEXIN"/>
    <property type="match status" value="1"/>
</dbReference>
<feature type="domain" description="IPT/TIG" evidence="4">
    <location>
        <begin position="516"/>
        <end position="596"/>
    </location>
</feature>
<feature type="chain" id="PRO_5046104680" description="IPT/TIG domain-containing protein" evidence="3">
    <location>
        <begin position="25"/>
        <end position="1582"/>
    </location>
</feature>
<feature type="domain" description="IPT/TIG" evidence="4">
    <location>
        <begin position="1211"/>
        <end position="1341"/>
    </location>
</feature>
<keyword evidence="3" id="KW-0732">Signal</keyword>
<feature type="domain" description="IPT/TIG" evidence="4">
    <location>
        <begin position="696"/>
        <end position="776"/>
    </location>
</feature>
<evidence type="ECO:0000256" key="1">
    <source>
        <dbReference type="SAM" id="MobiDB-lite"/>
    </source>
</evidence>
<dbReference type="Gene3D" id="2.60.40.10">
    <property type="entry name" value="Immunoglobulins"/>
    <property type="match status" value="12"/>
</dbReference>
<sequence length="1582" mass="153797">MAQVVAGLLVAGGGLPLAAASASAATLTTGPVRSAAPVSFAHSTVGKPSKSKEELGARNFKAAADGSTAASAYGLFAGVKLLGASAVGTEQTPKADWPAGPATATTANVRVSGVLSSGTATVAANGEDLKDTVNATSAVDKLGLGTVLGLQGVSADLISSQCTGDASGVSATATLTGLKLSGVASSTPERPAPNTVLNVANLGALTLNEQVRTTTAGRTRLVTNALHLRLSGNGGLLDAVGAGDVIAGHTECSTTNALVPTVSGLAPATGPTTGGTSVVITGSNFRGTSKVEFDGVAASYSIDSTTQITATAPAHSAGAANVVVTTPAPGGASTGTNTFAYVGAPTVTNVAPSGGSPNGGTSVTITGTGFSGAGVGAPTVKFGTANATNVTVNSPTSITATAPAGTGTVFVTVTNNGGTSAASAATAYTYQDALGLSSISPASGPITGGTTITATGTGFTTDSQITVDNTTVATTYVSPTKLTAVTPATTAAGGVPVTVKRGSDTSAARTFTYQAIPVVTTMTPVTGTTAGGTAVTVTGTALDAVTEVRIDGAAVAGPAVGATSITFNTPAHAAGATAVTLISPSGTTPAGTFLFADPAPTIPVPGVVAITSVSPNSGPIAGNDTVTLQGLFVTLTGTTVKFGNNNATVVGTPTLTSITVTTPAGDAPGVVPVTVTNSSGTSLVSLDSTYTYIAATPTIGNLTPDNGPATGGTTVTVNGTNFTSSSVVYWGNTALSTEYVSPTVLRVTTPPGSAGTIGVRVKTGSVTSTSTNFTYNPVPTTTGISPITGPVSGGTEVTVTGSDLNLVTSVQVGTRTVNPKSGSTASALKFDSPPNNAGAYTVALLGPGGASTTAGTFVYTPNAAGPATVAPPSGPIQGGNQVTITGTGFSSLLALTVGANVITNYTVTGDTQITFTMPAGLTSGPVPVIIATAGGVVTLNYSYVAFDAEITGVSPISGPAGGGTVVTITGTGFTGATGVRFGGTAGTAFSVNGAGTQITVTTASHAAGLVDVVVVGTGNVEGTGTGLFTYLPASVSPTVTALVPSMGAVDGGTQVTIYGTGFLTTTGVSFGGTTATNVTVINSTTLLATSPAHAVGPVNVIVTTPVGSSTAASASEFTYVAANSVPMVDSMTPRSGPTAGGTTVVFRGLGLQNVDRVTFDGVEGLDLTLISNTTLSVKTPAHAAGGIAVLLRNPQGTSSSYLFTYVPLTGLPTVQTLTPNVGPVTGGTRVTIGGTGFDDSTTVAFDGVQGTNLRLGADVDNPSVGLEKASRKSKLGSPTRDNHTKAQAYRPKVAGQALSRWKAAASNVLTVNTPPHVGGPTTVTVTNSAGSISFVESFTFIPVLAATVTIRTDVALGASKAIAPRGPGYSGIEVAACSTPDGLGSTRISDSGKSCVYTAADELGDDTFVMSVIDDLGQTSEQTVEVTVVEAGGTGGGGGGGNDTGDGDGGGSGSGGGGGNDTGNGDGNDSGNGSGNGSGSGGAGGNDTGGGLAFTGTPVLLIPGLALGLLLMLLGTGLLGAERLRMRRTASSWQPGSDDDHDNLGTFDEDGRLLMPAGLAGSDLDAQRKDGETQFHVPDDVA</sequence>
<feature type="domain" description="IPT/TIG" evidence="4">
    <location>
        <begin position="1125"/>
        <end position="1206"/>
    </location>
</feature>
<comment type="caution">
    <text evidence="5">The sequence shown here is derived from an EMBL/GenBank/DDBJ whole genome shotgun (WGS) entry which is preliminary data.</text>
</comment>
<feature type="domain" description="IPT/TIG" evidence="4">
    <location>
        <begin position="947"/>
        <end position="1031"/>
    </location>
</feature>
<dbReference type="SMART" id="SM00429">
    <property type="entry name" value="IPT"/>
    <property type="match status" value="12"/>
</dbReference>
<evidence type="ECO:0000313" key="5">
    <source>
        <dbReference type="EMBL" id="GAA3607738.1"/>
    </source>
</evidence>
<feature type="domain" description="IPT/TIG" evidence="4">
    <location>
        <begin position="607"/>
        <end position="693"/>
    </location>
</feature>
<evidence type="ECO:0000256" key="3">
    <source>
        <dbReference type="SAM" id="SignalP"/>
    </source>
</evidence>
<reference evidence="6" key="1">
    <citation type="journal article" date="2019" name="Int. J. Syst. Evol. Microbiol.">
        <title>The Global Catalogue of Microorganisms (GCM) 10K type strain sequencing project: providing services to taxonomists for standard genome sequencing and annotation.</title>
        <authorList>
            <consortium name="The Broad Institute Genomics Platform"/>
            <consortium name="The Broad Institute Genome Sequencing Center for Infectious Disease"/>
            <person name="Wu L."/>
            <person name="Ma J."/>
        </authorList>
    </citation>
    <scope>NUCLEOTIDE SEQUENCE [LARGE SCALE GENOMIC DNA]</scope>
    <source>
        <strain evidence="6">JCM 16902</strain>
    </source>
</reference>
<dbReference type="InterPro" id="IPR031148">
    <property type="entry name" value="Plexin"/>
</dbReference>
<feature type="domain" description="IPT/TIG" evidence="4">
    <location>
        <begin position="259"/>
        <end position="342"/>
    </location>
</feature>
<feature type="region of interest" description="Disordered" evidence="1">
    <location>
        <begin position="1259"/>
        <end position="1286"/>
    </location>
</feature>
<dbReference type="PANTHER" id="PTHR22625:SF70">
    <property type="entry name" value="PLEXIN A, ISOFORM A"/>
    <property type="match status" value="1"/>
</dbReference>
<keyword evidence="2" id="KW-1133">Transmembrane helix</keyword>
<dbReference type="CDD" id="cd00102">
    <property type="entry name" value="IPT"/>
    <property type="match status" value="9"/>
</dbReference>
<feature type="domain" description="IPT/TIG" evidence="4">
    <location>
        <begin position="433"/>
        <end position="514"/>
    </location>
</feature>
<dbReference type="InterPro" id="IPR002909">
    <property type="entry name" value="IPT_dom"/>
</dbReference>
<feature type="region of interest" description="Disordered" evidence="1">
    <location>
        <begin position="1430"/>
        <end position="1484"/>
    </location>
</feature>
<feature type="domain" description="IPT/TIG" evidence="4">
    <location>
        <begin position="778"/>
        <end position="860"/>
    </location>
</feature>
<keyword evidence="6" id="KW-1185">Reference proteome</keyword>
<evidence type="ECO:0000313" key="6">
    <source>
        <dbReference type="Proteomes" id="UP001501074"/>
    </source>
</evidence>
<evidence type="ECO:0000256" key="2">
    <source>
        <dbReference type="SAM" id="Phobius"/>
    </source>
</evidence>
<feature type="compositionally biased region" description="Basic and acidic residues" evidence="1">
    <location>
        <begin position="1565"/>
        <end position="1582"/>
    </location>
</feature>
<dbReference type="SUPFAM" id="SSF81296">
    <property type="entry name" value="E set domains"/>
    <property type="match status" value="12"/>
</dbReference>
<gene>
    <name evidence="5" type="ORF">GCM10022223_24640</name>
</gene>
<name>A0ABP6ZGE7_9ACTN</name>
<dbReference type="RefSeq" id="WP_231483786.1">
    <property type="nucleotide sequence ID" value="NZ_BAAAZO010000003.1"/>
</dbReference>
<feature type="signal peptide" evidence="3">
    <location>
        <begin position="1"/>
        <end position="24"/>
    </location>
</feature>
<dbReference type="InterPro" id="IPR014756">
    <property type="entry name" value="Ig_E-set"/>
</dbReference>
<feature type="domain" description="IPT/TIG" evidence="4">
    <location>
        <begin position="863"/>
        <end position="944"/>
    </location>
</feature>
<feature type="domain" description="IPT/TIG" evidence="4">
    <location>
        <begin position="1036"/>
        <end position="1120"/>
    </location>
</feature>
<protein>
    <recommendedName>
        <fullName evidence="4">IPT/TIG domain-containing protein</fullName>
    </recommendedName>
</protein>
<feature type="region of interest" description="Disordered" evidence="1">
    <location>
        <begin position="1562"/>
        <end position="1582"/>
    </location>
</feature>
<dbReference type="Pfam" id="PF01833">
    <property type="entry name" value="TIG"/>
    <property type="match status" value="12"/>
</dbReference>
<keyword evidence="2" id="KW-0472">Membrane</keyword>
<proteinExistence type="predicted"/>
<feature type="compositionally biased region" description="Gly residues" evidence="1">
    <location>
        <begin position="1432"/>
        <end position="1484"/>
    </location>
</feature>
<keyword evidence="2" id="KW-0812">Transmembrane</keyword>
<feature type="transmembrane region" description="Helical" evidence="2">
    <location>
        <begin position="1500"/>
        <end position="1521"/>
    </location>
</feature>